<comment type="caution">
    <text evidence="9">The sequence shown here is derived from an EMBL/GenBank/DDBJ whole genome shotgun (WGS) entry which is preliminary data.</text>
</comment>
<dbReference type="SMART" id="SM00044">
    <property type="entry name" value="CYCc"/>
    <property type="match status" value="1"/>
</dbReference>
<evidence type="ECO:0000313" key="10">
    <source>
        <dbReference type="Proteomes" id="UP001516023"/>
    </source>
</evidence>
<dbReference type="GO" id="GO:0016020">
    <property type="term" value="C:membrane"/>
    <property type="evidence" value="ECO:0007669"/>
    <property type="project" value="UniProtKB-SubCell"/>
</dbReference>
<dbReference type="PROSITE" id="PS50125">
    <property type="entry name" value="GUANYLATE_CYCLASE_2"/>
    <property type="match status" value="1"/>
</dbReference>
<dbReference type="Proteomes" id="UP001516023">
    <property type="component" value="Unassembled WGS sequence"/>
</dbReference>
<evidence type="ECO:0000256" key="6">
    <source>
        <dbReference type="ARBA" id="ARBA00023239"/>
    </source>
</evidence>
<evidence type="ECO:0000256" key="2">
    <source>
        <dbReference type="ARBA" id="ARBA00022692"/>
    </source>
</evidence>
<organism evidence="9 10">
    <name type="scientific">Cyclotella cryptica</name>
    <dbReference type="NCBI Taxonomy" id="29204"/>
    <lineage>
        <taxon>Eukaryota</taxon>
        <taxon>Sar</taxon>
        <taxon>Stramenopiles</taxon>
        <taxon>Ochrophyta</taxon>
        <taxon>Bacillariophyta</taxon>
        <taxon>Coscinodiscophyceae</taxon>
        <taxon>Thalassiosirophycidae</taxon>
        <taxon>Stephanodiscales</taxon>
        <taxon>Stephanodiscaceae</taxon>
        <taxon>Cyclotella</taxon>
    </lineage>
</organism>
<reference evidence="9 10" key="1">
    <citation type="journal article" date="2020" name="G3 (Bethesda)">
        <title>Improved Reference Genome for Cyclotella cryptica CCMP332, a Model for Cell Wall Morphogenesis, Salinity Adaptation, and Lipid Production in Diatoms (Bacillariophyta).</title>
        <authorList>
            <person name="Roberts W.R."/>
            <person name="Downey K.M."/>
            <person name="Ruck E.C."/>
            <person name="Traller J.C."/>
            <person name="Alverson A.J."/>
        </authorList>
    </citation>
    <scope>NUCLEOTIDE SEQUENCE [LARGE SCALE GENOMIC DNA]</scope>
    <source>
        <strain evidence="9 10">CCMP332</strain>
    </source>
</reference>
<feature type="transmembrane region" description="Helical" evidence="7">
    <location>
        <begin position="20"/>
        <end position="39"/>
    </location>
</feature>
<evidence type="ECO:0000256" key="1">
    <source>
        <dbReference type="ARBA" id="ARBA00004370"/>
    </source>
</evidence>
<dbReference type="InterPro" id="IPR029787">
    <property type="entry name" value="Nucleotide_cyclase"/>
</dbReference>
<proteinExistence type="predicted"/>
<dbReference type="InterPro" id="IPR001054">
    <property type="entry name" value="A/G_cyclase"/>
</dbReference>
<dbReference type="PANTHER" id="PTHR11920">
    <property type="entry name" value="GUANYLYL CYCLASE"/>
    <property type="match status" value="1"/>
</dbReference>
<keyword evidence="3" id="KW-0547">Nucleotide-binding</keyword>
<dbReference type="SUPFAM" id="SSF55073">
    <property type="entry name" value="Nucleotide cyclase"/>
    <property type="match status" value="1"/>
</dbReference>
<gene>
    <name evidence="9" type="ORF">HJC23_013608</name>
</gene>
<dbReference type="SUPFAM" id="SSF55781">
    <property type="entry name" value="GAF domain-like"/>
    <property type="match status" value="1"/>
</dbReference>
<dbReference type="Pfam" id="PF01590">
    <property type="entry name" value="GAF"/>
    <property type="match status" value="1"/>
</dbReference>
<feature type="domain" description="Guanylate cyclase" evidence="8">
    <location>
        <begin position="575"/>
        <end position="719"/>
    </location>
</feature>
<evidence type="ECO:0000256" key="7">
    <source>
        <dbReference type="SAM" id="Phobius"/>
    </source>
</evidence>
<name>A0ABD3PQF7_9STRA</name>
<dbReference type="PANTHER" id="PTHR11920:SF335">
    <property type="entry name" value="GUANYLATE CYCLASE"/>
    <property type="match status" value="1"/>
</dbReference>
<keyword evidence="2 7" id="KW-0812">Transmembrane</keyword>
<dbReference type="EMBL" id="JABMIG020000133">
    <property type="protein sequence ID" value="KAL3790097.1"/>
    <property type="molecule type" value="Genomic_DNA"/>
</dbReference>
<dbReference type="AlphaFoldDB" id="A0ABD3PQF7"/>
<dbReference type="Gene3D" id="3.30.70.1230">
    <property type="entry name" value="Nucleotide cyclase"/>
    <property type="match status" value="1"/>
</dbReference>
<evidence type="ECO:0000313" key="9">
    <source>
        <dbReference type="EMBL" id="KAL3790097.1"/>
    </source>
</evidence>
<evidence type="ECO:0000259" key="8">
    <source>
        <dbReference type="PROSITE" id="PS50125"/>
    </source>
</evidence>
<evidence type="ECO:0000256" key="5">
    <source>
        <dbReference type="ARBA" id="ARBA00023136"/>
    </source>
</evidence>
<comment type="subcellular location">
    <subcellularLocation>
        <location evidence="1">Membrane</location>
    </subcellularLocation>
</comment>
<dbReference type="InterPro" id="IPR003018">
    <property type="entry name" value="GAF"/>
</dbReference>
<dbReference type="Pfam" id="PF00211">
    <property type="entry name" value="Guanylate_cyc"/>
    <property type="match status" value="1"/>
</dbReference>
<keyword evidence="4 7" id="KW-1133">Transmembrane helix</keyword>
<evidence type="ECO:0000256" key="3">
    <source>
        <dbReference type="ARBA" id="ARBA00022741"/>
    </source>
</evidence>
<keyword evidence="6" id="KW-0456">Lyase</keyword>
<dbReference type="CDD" id="cd07302">
    <property type="entry name" value="CHD"/>
    <property type="match status" value="1"/>
</dbReference>
<sequence length="772" mass="86732">MSADVTASMVCDSEVKCMRWPFFLMGVAVGALAVAVILLRVGGDSVRLFLESEDDYTDDDGDDEDEREALLASFASLSGSTSVSMDPSETCEAERELLNGFDINVTTKVLSALREHLQNITSEQEVESLGKLHVSFEPSTKGGEQVDLSTVLRRWSETSGVSSRSASPECLRRKSCGCADTENTRQGSRRSLSISGSFREVDGVNIKEYSEELLRGLKFPHTKWNLHDGYDKEPLGEVKIEVVSEEGWFADDTDVMQAREFDERVLSKIGSVEESYMYLRRTRAVSMLSSRLMAAPDEKSCYEIVSRLLVPLFHVDRCSYVLMKDADNMVVKQLTVNKREHMVMGLDRGFRGGGRWVDGEVVKPLKGTAVELCSKTLKQYYCPQIKDSPFEPQRQISTMGFNTILATPILVNGNKFVGCIMICMVKEDAFNDYDRILISDVAAMLGANIYSKRMKHAADVSNKISREMLHSMIPPNVIDKISCFWDERSDEYRRRRSSLSASSKARSRRFSRMSTLDEDRSDINVGERINILSKMYRQESEQEEMGTLLETDETNDLQLSTTTKALFAENVDNVCILFADVVGFSRISLDLEPFVVVNMLQDLFSRFDECCDRHNVQKLETIGDAYICTAGIDSNSRNKESIKESAVRILNMAKDMVIQARHVWVPNSGGLLGKNAKLFDSLEIRVGIHVGNVTCGVLGQRLPKLTVFGNAVNLAARMEQASRPSHIRVTEEFHQLVADVEKDWGEYEEIEMKNMGTMGTYILNPLKSLHLM</sequence>
<dbReference type="GO" id="GO:0000166">
    <property type="term" value="F:nucleotide binding"/>
    <property type="evidence" value="ECO:0007669"/>
    <property type="project" value="UniProtKB-KW"/>
</dbReference>
<evidence type="ECO:0000256" key="4">
    <source>
        <dbReference type="ARBA" id="ARBA00022989"/>
    </source>
</evidence>
<protein>
    <recommendedName>
        <fullName evidence="8">Guanylate cyclase domain-containing protein</fullName>
    </recommendedName>
</protein>
<dbReference type="InterPro" id="IPR050401">
    <property type="entry name" value="Cyclic_nucleotide_synthase"/>
</dbReference>
<dbReference type="Gene3D" id="3.30.450.40">
    <property type="match status" value="1"/>
</dbReference>
<dbReference type="InterPro" id="IPR029016">
    <property type="entry name" value="GAF-like_dom_sf"/>
</dbReference>
<keyword evidence="10" id="KW-1185">Reference proteome</keyword>
<accession>A0ABD3PQF7</accession>
<keyword evidence="5 7" id="KW-0472">Membrane</keyword>
<dbReference type="GO" id="GO:0016829">
    <property type="term" value="F:lyase activity"/>
    <property type="evidence" value="ECO:0007669"/>
    <property type="project" value="UniProtKB-KW"/>
</dbReference>